<dbReference type="Proteomes" id="UP001201262">
    <property type="component" value="Unassembled WGS sequence"/>
</dbReference>
<keyword evidence="3" id="KW-1185">Reference proteome</keyword>
<accession>A0AAD4L437</accession>
<dbReference type="Gene3D" id="3.40.50.720">
    <property type="entry name" value="NAD(P)-binding Rossmann-like Domain"/>
    <property type="match status" value="1"/>
</dbReference>
<dbReference type="PANTHER" id="PTHR48079:SF5">
    <property type="entry name" value="DEPENDENT EPIMERASE_DEHYDRATASE, PUTATIVE (AFU_ORTHOLOGUE AFUA_7G00180)-RELATED"/>
    <property type="match status" value="1"/>
</dbReference>
<evidence type="ECO:0000313" key="3">
    <source>
        <dbReference type="Proteomes" id="UP001201262"/>
    </source>
</evidence>
<dbReference type="PANTHER" id="PTHR48079">
    <property type="entry name" value="PROTEIN YEEZ"/>
    <property type="match status" value="1"/>
</dbReference>
<feature type="domain" description="NAD-dependent epimerase/dehydratase" evidence="1">
    <location>
        <begin position="9"/>
        <end position="161"/>
    </location>
</feature>
<dbReference type="Pfam" id="PF01370">
    <property type="entry name" value="Epimerase"/>
    <property type="match status" value="1"/>
</dbReference>
<sequence>MAQSPGTRIFMTGASGYIGSVVTEFVISQGYEVHGLSRTEDNDTKMRRLGAVPVRGNLQSLDVLRRESENAQIVIHLAGVMTRHRDYNESLRIDAAAVDAICQTLRGTGKRLLVTSGSMVPLRKTPVKDKVMAEEHALSWSKKEGVHVVSIRLAPYVYGRGGSGVRLFMQMYRSRGSTRTSAVHLLAAEKAKAGEVFNCTSSTDAIGSILDLPIKSVPFEEAVTRFGMFLASFLSTENWASSTKAIKALEWGPSEPDILEDITAGSYATVTKKLLEF</sequence>
<gene>
    <name evidence="2" type="ORF">BGW36DRAFT_413849</name>
</gene>
<dbReference type="SUPFAM" id="SSF51735">
    <property type="entry name" value="NAD(P)-binding Rossmann-fold domains"/>
    <property type="match status" value="1"/>
</dbReference>
<dbReference type="InterPro" id="IPR051783">
    <property type="entry name" value="NAD(P)-dependent_oxidoreduct"/>
</dbReference>
<proteinExistence type="predicted"/>
<dbReference type="GeneID" id="70249555"/>
<evidence type="ECO:0000313" key="2">
    <source>
        <dbReference type="EMBL" id="KAH8703197.1"/>
    </source>
</evidence>
<comment type="caution">
    <text evidence="2">The sequence shown here is derived from an EMBL/GenBank/DDBJ whole genome shotgun (WGS) entry which is preliminary data.</text>
</comment>
<dbReference type="InterPro" id="IPR001509">
    <property type="entry name" value="Epimerase_deHydtase"/>
</dbReference>
<dbReference type="GO" id="GO:0005737">
    <property type="term" value="C:cytoplasm"/>
    <property type="evidence" value="ECO:0007669"/>
    <property type="project" value="TreeGrafter"/>
</dbReference>
<organism evidence="2 3">
    <name type="scientific">Talaromyces proteolyticus</name>
    <dbReference type="NCBI Taxonomy" id="1131652"/>
    <lineage>
        <taxon>Eukaryota</taxon>
        <taxon>Fungi</taxon>
        <taxon>Dikarya</taxon>
        <taxon>Ascomycota</taxon>
        <taxon>Pezizomycotina</taxon>
        <taxon>Eurotiomycetes</taxon>
        <taxon>Eurotiomycetidae</taxon>
        <taxon>Eurotiales</taxon>
        <taxon>Trichocomaceae</taxon>
        <taxon>Talaromyces</taxon>
        <taxon>Talaromyces sect. Bacilispori</taxon>
    </lineage>
</organism>
<dbReference type="InterPro" id="IPR036291">
    <property type="entry name" value="NAD(P)-bd_dom_sf"/>
</dbReference>
<evidence type="ECO:0000259" key="1">
    <source>
        <dbReference type="Pfam" id="PF01370"/>
    </source>
</evidence>
<dbReference type="GO" id="GO:0004029">
    <property type="term" value="F:aldehyde dehydrogenase (NAD+) activity"/>
    <property type="evidence" value="ECO:0007669"/>
    <property type="project" value="TreeGrafter"/>
</dbReference>
<reference evidence="2" key="1">
    <citation type="submission" date="2021-12" db="EMBL/GenBank/DDBJ databases">
        <title>Convergent genome expansion in fungi linked to evolution of root-endophyte symbiosis.</title>
        <authorList>
            <consortium name="DOE Joint Genome Institute"/>
            <person name="Ke Y.-H."/>
            <person name="Bonito G."/>
            <person name="Liao H.-L."/>
            <person name="Looney B."/>
            <person name="Rojas-Flechas A."/>
            <person name="Nash J."/>
            <person name="Hameed K."/>
            <person name="Schadt C."/>
            <person name="Martin F."/>
            <person name="Crous P.W."/>
            <person name="Miettinen O."/>
            <person name="Magnuson J.K."/>
            <person name="Labbe J."/>
            <person name="Jacobson D."/>
            <person name="Doktycz M.J."/>
            <person name="Veneault-Fourrey C."/>
            <person name="Kuo A."/>
            <person name="Mondo S."/>
            <person name="Calhoun S."/>
            <person name="Riley R."/>
            <person name="Ohm R."/>
            <person name="LaButti K."/>
            <person name="Andreopoulos B."/>
            <person name="Pangilinan J."/>
            <person name="Nolan M."/>
            <person name="Tritt A."/>
            <person name="Clum A."/>
            <person name="Lipzen A."/>
            <person name="Daum C."/>
            <person name="Barry K."/>
            <person name="Grigoriev I.V."/>
            <person name="Vilgalys R."/>
        </authorList>
    </citation>
    <scope>NUCLEOTIDE SEQUENCE</scope>
    <source>
        <strain evidence="2">PMI_201</strain>
    </source>
</reference>
<protein>
    <submittedName>
        <fullName evidence="2">NAD dependent epimerase/dehydratase</fullName>
    </submittedName>
</protein>
<dbReference type="RefSeq" id="XP_046076215.1">
    <property type="nucleotide sequence ID" value="XM_046219268.1"/>
</dbReference>
<dbReference type="EMBL" id="JAJTJA010000002">
    <property type="protein sequence ID" value="KAH8703197.1"/>
    <property type="molecule type" value="Genomic_DNA"/>
</dbReference>
<dbReference type="AlphaFoldDB" id="A0AAD4L437"/>
<name>A0AAD4L437_9EURO</name>